<dbReference type="AlphaFoldDB" id="A0A0C2N4I5"/>
<evidence type="ECO:0000313" key="2">
    <source>
        <dbReference type="Proteomes" id="UP000031668"/>
    </source>
</evidence>
<evidence type="ECO:0000313" key="1">
    <source>
        <dbReference type="EMBL" id="KII71255.1"/>
    </source>
</evidence>
<gene>
    <name evidence="1" type="ORF">RF11_00817</name>
</gene>
<reference evidence="1 2" key="1">
    <citation type="journal article" date="2014" name="Genome Biol. Evol.">
        <title>The genome of the myxosporean Thelohanellus kitauei shows adaptations to nutrient acquisition within its fish host.</title>
        <authorList>
            <person name="Yang Y."/>
            <person name="Xiong J."/>
            <person name="Zhou Z."/>
            <person name="Huo F."/>
            <person name="Miao W."/>
            <person name="Ran C."/>
            <person name="Liu Y."/>
            <person name="Zhang J."/>
            <person name="Feng J."/>
            <person name="Wang M."/>
            <person name="Wang M."/>
            <person name="Wang L."/>
            <person name="Yao B."/>
        </authorList>
    </citation>
    <scope>NUCLEOTIDE SEQUENCE [LARGE SCALE GENOMIC DNA]</scope>
    <source>
        <strain evidence="1">Wuqing</strain>
    </source>
</reference>
<protein>
    <submittedName>
        <fullName evidence="1">Uncharacterized protein</fullName>
    </submittedName>
</protein>
<name>A0A0C2N4I5_THEKT</name>
<dbReference type="Proteomes" id="UP000031668">
    <property type="component" value="Unassembled WGS sequence"/>
</dbReference>
<organism evidence="1 2">
    <name type="scientific">Thelohanellus kitauei</name>
    <name type="common">Myxosporean</name>
    <dbReference type="NCBI Taxonomy" id="669202"/>
    <lineage>
        <taxon>Eukaryota</taxon>
        <taxon>Metazoa</taxon>
        <taxon>Cnidaria</taxon>
        <taxon>Myxozoa</taxon>
        <taxon>Myxosporea</taxon>
        <taxon>Bivalvulida</taxon>
        <taxon>Platysporina</taxon>
        <taxon>Myxobolidae</taxon>
        <taxon>Thelohanellus</taxon>
    </lineage>
</organism>
<proteinExistence type="predicted"/>
<sequence>MDVKRIPTLFSNEMQVPLKVSDFKIDKFKKCMYSLTEYGILQKCYGTRTALEHRQILINQDVRIVGIDFDTSNHYLYYHTKHSIVVMDMKMMIQSTIYTTSDLIYFLKLDLTEL</sequence>
<dbReference type="EMBL" id="JWZT01001823">
    <property type="protein sequence ID" value="KII71255.1"/>
    <property type="molecule type" value="Genomic_DNA"/>
</dbReference>
<accession>A0A0C2N4I5</accession>
<comment type="caution">
    <text evidence="1">The sequence shown here is derived from an EMBL/GenBank/DDBJ whole genome shotgun (WGS) entry which is preliminary data.</text>
</comment>
<keyword evidence="2" id="KW-1185">Reference proteome</keyword>